<organism evidence="11 12">
    <name type="scientific">Mycoplasmopsis gallinacea</name>
    <dbReference type="NCBI Taxonomy" id="29556"/>
    <lineage>
        <taxon>Bacteria</taxon>
        <taxon>Bacillati</taxon>
        <taxon>Mycoplasmatota</taxon>
        <taxon>Mycoplasmoidales</taxon>
        <taxon>Metamycoplasmataceae</taxon>
        <taxon>Mycoplasmopsis</taxon>
    </lineage>
</organism>
<dbReference type="GO" id="GO:0046933">
    <property type="term" value="F:proton-transporting ATP synthase activity, rotational mechanism"/>
    <property type="evidence" value="ECO:0007669"/>
    <property type="project" value="UniProtKB-UniRule"/>
</dbReference>
<dbReference type="InterPro" id="IPR020546">
    <property type="entry name" value="ATP_synth_F1_dsu/esu_N"/>
</dbReference>
<protein>
    <recommendedName>
        <fullName evidence="8">ATP synthase epsilon chain</fullName>
    </recommendedName>
    <alternativeName>
        <fullName evidence="8">ATP synthase F1 sector epsilon subunit</fullName>
    </alternativeName>
    <alternativeName>
        <fullName evidence="8">F-ATPase epsilon subunit</fullName>
    </alternativeName>
</protein>
<keyword evidence="8" id="KW-0375">Hydrogen ion transport</keyword>
<keyword evidence="3 8" id="KW-0813">Transport</keyword>
<evidence type="ECO:0000256" key="4">
    <source>
        <dbReference type="ARBA" id="ARBA00023065"/>
    </source>
</evidence>
<dbReference type="Gene3D" id="2.60.15.10">
    <property type="entry name" value="F0F1 ATP synthase delta/epsilon subunit, N-terminal"/>
    <property type="match status" value="1"/>
</dbReference>
<evidence type="ECO:0000313" key="11">
    <source>
        <dbReference type="EMBL" id="QIW62628.1"/>
    </source>
</evidence>
<feature type="domain" description="ATP synthase F1 complex delta/epsilon subunit N-terminal" evidence="10">
    <location>
        <begin position="6"/>
        <end position="83"/>
    </location>
</feature>
<dbReference type="RefSeq" id="WP_167845566.1">
    <property type="nucleotide sequence ID" value="NZ_CP047225.1"/>
</dbReference>
<keyword evidence="4 8" id="KW-0406">Ion transport</keyword>
<dbReference type="NCBIfam" id="TIGR01216">
    <property type="entry name" value="ATP_synt_epsi"/>
    <property type="match status" value="1"/>
</dbReference>
<keyword evidence="8" id="KW-1003">Cell membrane</keyword>
<sequence length="138" mass="15440">MSKVYLNITTPTGIFYVGKVDIVTLKTAEGYIGLQSHRSPFFSNVEIGNLIIGHENDKDSIKCIIGGGLVYADSTKINIITDDIINVNDIDLSRAEADRDKYIKQIEESKQKDMSTAKLELKLKKALGRIDAYNTYHK</sequence>
<keyword evidence="6 8" id="KW-0139">CF(1)</keyword>
<dbReference type="AlphaFoldDB" id="A0A6H0V3R8"/>
<evidence type="ECO:0000313" key="12">
    <source>
        <dbReference type="Proteomes" id="UP000503310"/>
    </source>
</evidence>
<dbReference type="InterPro" id="IPR001469">
    <property type="entry name" value="ATP_synth_F1_dsu/esu"/>
</dbReference>
<evidence type="ECO:0000256" key="5">
    <source>
        <dbReference type="ARBA" id="ARBA00023136"/>
    </source>
</evidence>
<comment type="subunit">
    <text evidence="8 9">F-type ATPases have 2 components, CF(1) - the catalytic core - and CF(0) - the membrane proton channel. CF(1) has five subunits: alpha(3), beta(3), gamma(1), delta(1), epsilon(1). CF(0) has three main subunits: a, b and c.</text>
</comment>
<dbReference type="PANTHER" id="PTHR13822">
    <property type="entry name" value="ATP SYNTHASE DELTA/EPSILON CHAIN"/>
    <property type="match status" value="1"/>
</dbReference>
<comment type="function">
    <text evidence="8">Produces ATP from ADP in the presence of a proton gradient across the membrane.</text>
</comment>
<keyword evidence="5 8" id="KW-0472">Membrane</keyword>
<reference evidence="11 12" key="1">
    <citation type="submission" date="2019-12" db="EMBL/GenBank/DDBJ databases">
        <title>Sequencing and analysis of the whole genome of Mycoplasma gallinaceum strain Peacock20181011.</title>
        <authorList>
            <person name="Liu X."/>
            <person name="Qin Z."/>
            <person name="Xu H."/>
        </authorList>
    </citation>
    <scope>NUCLEOTIDE SEQUENCE [LARGE SCALE GENOMIC DNA]</scope>
    <source>
        <strain evidence="11 12">Peacock20181011</strain>
    </source>
</reference>
<dbReference type="GO" id="GO:0005886">
    <property type="term" value="C:plasma membrane"/>
    <property type="evidence" value="ECO:0007669"/>
    <property type="project" value="UniProtKB-SubCell"/>
</dbReference>
<dbReference type="EMBL" id="CP047225">
    <property type="protein sequence ID" value="QIW62628.1"/>
    <property type="molecule type" value="Genomic_DNA"/>
</dbReference>
<dbReference type="GO" id="GO:0005524">
    <property type="term" value="F:ATP binding"/>
    <property type="evidence" value="ECO:0007669"/>
    <property type="project" value="UniProtKB-UniRule"/>
</dbReference>
<evidence type="ECO:0000256" key="6">
    <source>
        <dbReference type="ARBA" id="ARBA00023196"/>
    </source>
</evidence>
<dbReference type="GO" id="GO:0012505">
    <property type="term" value="C:endomembrane system"/>
    <property type="evidence" value="ECO:0007669"/>
    <property type="project" value="UniProtKB-SubCell"/>
</dbReference>
<comment type="subcellular location">
    <subcellularLocation>
        <location evidence="8">Cell membrane</location>
        <topology evidence="8">Peripheral membrane protein</topology>
    </subcellularLocation>
    <subcellularLocation>
        <location evidence="1">Endomembrane system</location>
        <topology evidence="1">Peripheral membrane protein</topology>
    </subcellularLocation>
</comment>
<comment type="similarity">
    <text evidence="2 8 9">Belongs to the ATPase epsilon chain family.</text>
</comment>
<evidence type="ECO:0000256" key="3">
    <source>
        <dbReference type="ARBA" id="ARBA00022448"/>
    </source>
</evidence>
<name>A0A6H0V3R8_9BACT</name>
<dbReference type="PANTHER" id="PTHR13822:SF10">
    <property type="entry name" value="ATP SYNTHASE EPSILON CHAIN, CHLOROPLASTIC"/>
    <property type="match status" value="1"/>
</dbReference>
<evidence type="ECO:0000256" key="1">
    <source>
        <dbReference type="ARBA" id="ARBA00004184"/>
    </source>
</evidence>
<dbReference type="InterPro" id="IPR036771">
    <property type="entry name" value="ATPsynth_dsu/esu_N"/>
</dbReference>
<evidence type="ECO:0000256" key="8">
    <source>
        <dbReference type="HAMAP-Rule" id="MF_00530"/>
    </source>
</evidence>
<evidence type="ECO:0000256" key="2">
    <source>
        <dbReference type="ARBA" id="ARBA00005712"/>
    </source>
</evidence>
<dbReference type="GO" id="GO:0045259">
    <property type="term" value="C:proton-transporting ATP synthase complex"/>
    <property type="evidence" value="ECO:0007669"/>
    <property type="project" value="UniProtKB-KW"/>
</dbReference>
<accession>A0A6H0V3R8</accession>
<dbReference type="Pfam" id="PF02823">
    <property type="entry name" value="ATP-synt_DE_N"/>
    <property type="match status" value="1"/>
</dbReference>
<evidence type="ECO:0000259" key="10">
    <source>
        <dbReference type="Pfam" id="PF02823"/>
    </source>
</evidence>
<evidence type="ECO:0000256" key="9">
    <source>
        <dbReference type="RuleBase" id="RU003656"/>
    </source>
</evidence>
<evidence type="ECO:0000256" key="7">
    <source>
        <dbReference type="ARBA" id="ARBA00023310"/>
    </source>
</evidence>
<proteinExistence type="inferred from homology"/>
<dbReference type="SUPFAM" id="SSF51344">
    <property type="entry name" value="Epsilon subunit of F1F0-ATP synthase N-terminal domain"/>
    <property type="match status" value="1"/>
</dbReference>
<keyword evidence="7 8" id="KW-0066">ATP synthesis</keyword>
<gene>
    <name evidence="8 11" type="primary">atpC</name>
    <name evidence="11" type="ORF">GOQ20_04440</name>
</gene>
<dbReference type="Proteomes" id="UP000503310">
    <property type="component" value="Chromosome"/>
</dbReference>
<dbReference type="HAMAP" id="MF_00530">
    <property type="entry name" value="ATP_synth_epsil_bac"/>
    <property type="match status" value="1"/>
</dbReference>